<feature type="region of interest" description="Disordered" evidence="1">
    <location>
        <begin position="1"/>
        <end position="211"/>
    </location>
</feature>
<gene>
    <name evidence="2" type="ORF">GLAREA_10095</name>
</gene>
<protein>
    <submittedName>
        <fullName evidence="2">Uncharacterized protein</fullName>
    </submittedName>
</protein>
<organism evidence="2 3">
    <name type="scientific">Glarea lozoyensis (strain ATCC 20868 / MF5171)</name>
    <dbReference type="NCBI Taxonomy" id="1116229"/>
    <lineage>
        <taxon>Eukaryota</taxon>
        <taxon>Fungi</taxon>
        <taxon>Dikarya</taxon>
        <taxon>Ascomycota</taxon>
        <taxon>Pezizomycotina</taxon>
        <taxon>Leotiomycetes</taxon>
        <taxon>Helotiales</taxon>
        <taxon>Helotiaceae</taxon>
        <taxon>Glarea</taxon>
    </lineage>
</organism>
<dbReference type="AlphaFoldDB" id="S3DQV3"/>
<dbReference type="KEGG" id="glz:GLAREA_10095"/>
<keyword evidence="3" id="KW-1185">Reference proteome</keyword>
<evidence type="ECO:0000256" key="1">
    <source>
        <dbReference type="SAM" id="MobiDB-lite"/>
    </source>
</evidence>
<feature type="compositionally biased region" description="Basic residues" evidence="1">
    <location>
        <begin position="443"/>
        <end position="454"/>
    </location>
</feature>
<feature type="compositionally biased region" description="Basic and acidic residues" evidence="1">
    <location>
        <begin position="77"/>
        <end position="97"/>
    </location>
</feature>
<feature type="compositionally biased region" description="Polar residues" evidence="1">
    <location>
        <begin position="148"/>
        <end position="167"/>
    </location>
</feature>
<sequence length="454" mass="50394">MAPKKTGRSKQKLPATRRTPNPILKNASNRAKNIVYPADAEGHPAELRSQAKRQASQLSLQSTTNPPPLSNTFLPSEARKAGRRERKEKATNMREPESGATQVAASGSGLRVADGDLEQDPSQSIRGESAPTSKTKSLIVKIKLRQPFNPNSSKPSILTQRSSSLRSPNAEPDASHTLKSQQLNSKQGGSRSFRSSMSSTKARKDSASNNVRLNLAGNPAIVYETVRSDPHLKAISEGRSINLAPKHIVFPLHLNEHIDCTLATFGVVDDSKTKMELVTSTGDIVVLRFPRASEQLWRDRKWVRYLNNWRGMNIKRRLSPNGEKVMDYGRPRWSVTEFNSFKKLVLDKVASSGRDLDTKDFDNFLVARTTNGMKMLWSRQAESRTWVNEALRSFAEKQARETAATEASGSSTKRKATPKVSAKVSTKIKKSVSKKRASEKLSRKVSKLLAKPRN</sequence>
<evidence type="ECO:0000313" key="2">
    <source>
        <dbReference type="EMBL" id="EPE34401.1"/>
    </source>
</evidence>
<dbReference type="Proteomes" id="UP000016922">
    <property type="component" value="Unassembled WGS sequence"/>
</dbReference>
<feature type="region of interest" description="Disordered" evidence="1">
    <location>
        <begin position="398"/>
        <end position="454"/>
    </location>
</feature>
<feature type="compositionally biased region" description="Polar residues" evidence="1">
    <location>
        <begin position="177"/>
        <end position="189"/>
    </location>
</feature>
<dbReference type="HOGENOM" id="CLU_602764_0_0_1"/>
<feature type="compositionally biased region" description="Low complexity" evidence="1">
    <location>
        <begin position="190"/>
        <end position="199"/>
    </location>
</feature>
<evidence type="ECO:0000313" key="3">
    <source>
        <dbReference type="Proteomes" id="UP000016922"/>
    </source>
</evidence>
<feature type="compositionally biased region" description="Polar residues" evidence="1">
    <location>
        <begin position="52"/>
        <end position="74"/>
    </location>
</feature>
<feature type="compositionally biased region" description="Basic residues" evidence="1">
    <location>
        <begin position="426"/>
        <end position="435"/>
    </location>
</feature>
<feature type="compositionally biased region" description="Basic residues" evidence="1">
    <location>
        <begin position="1"/>
        <end position="11"/>
    </location>
</feature>
<accession>S3DQV3</accession>
<feature type="compositionally biased region" description="Polar residues" evidence="1">
    <location>
        <begin position="120"/>
        <end position="136"/>
    </location>
</feature>
<proteinExistence type="predicted"/>
<dbReference type="RefSeq" id="XP_008078336.1">
    <property type="nucleotide sequence ID" value="XM_008080145.1"/>
</dbReference>
<dbReference type="OrthoDB" id="3556674at2759"/>
<dbReference type="GeneID" id="19469142"/>
<dbReference type="EMBL" id="KE145356">
    <property type="protein sequence ID" value="EPE34401.1"/>
    <property type="molecule type" value="Genomic_DNA"/>
</dbReference>
<reference evidence="2 3" key="1">
    <citation type="journal article" date="2013" name="BMC Genomics">
        <title>Genomics-driven discovery of the pneumocandin biosynthetic gene cluster in the fungus Glarea lozoyensis.</title>
        <authorList>
            <person name="Chen L."/>
            <person name="Yue Q."/>
            <person name="Zhang X."/>
            <person name="Xiang M."/>
            <person name="Wang C."/>
            <person name="Li S."/>
            <person name="Che Y."/>
            <person name="Ortiz-Lopez F.J."/>
            <person name="Bills G.F."/>
            <person name="Liu X."/>
            <person name="An Z."/>
        </authorList>
    </citation>
    <scope>NUCLEOTIDE SEQUENCE [LARGE SCALE GENOMIC DNA]</scope>
    <source>
        <strain evidence="3">ATCC 20868 / MF5171</strain>
    </source>
</reference>
<name>S3DQV3_GLAL2</name>